<dbReference type="InterPro" id="IPR028973">
    <property type="entry name" value="PhnB-like"/>
</dbReference>
<evidence type="ECO:0000313" key="2">
    <source>
        <dbReference type="EMBL" id="MBF9143652.1"/>
    </source>
</evidence>
<proteinExistence type="predicted"/>
<dbReference type="Proteomes" id="UP000645610">
    <property type="component" value="Unassembled WGS sequence"/>
</dbReference>
<dbReference type="SUPFAM" id="SSF54593">
    <property type="entry name" value="Glyoxalase/Bleomycin resistance protein/Dihydroxybiphenyl dioxygenase"/>
    <property type="match status" value="1"/>
</dbReference>
<gene>
    <name evidence="2" type="ORF">I2I01_18550</name>
</gene>
<dbReference type="PANTHER" id="PTHR33990">
    <property type="entry name" value="PROTEIN YJDN-RELATED"/>
    <property type="match status" value="1"/>
</dbReference>
<dbReference type="AlphaFoldDB" id="A0A931FK64"/>
<dbReference type="PANTHER" id="PTHR33990:SF1">
    <property type="entry name" value="PROTEIN YJDN"/>
    <property type="match status" value="1"/>
</dbReference>
<dbReference type="CDD" id="cd06588">
    <property type="entry name" value="PhnB_like"/>
    <property type="match status" value="1"/>
</dbReference>
<reference evidence="2 3" key="1">
    <citation type="submission" date="2020-11" db="EMBL/GenBank/DDBJ databases">
        <authorList>
            <person name="Kim M.K."/>
        </authorList>
    </citation>
    <scope>NUCLEOTIDE SEQUENCE [LARGE SCALE GENOMIC DNA]</scope>
    <source>
        <strain evidence="2 3">BT439</strain>
    </source>
</reference>
<dbReference type="Gene3D" id="3.10.180.10">
    <property type="entry name" value="2,3-Dihydroxybiphenyl 1,2-Dioxygenase, domain 1"/>
    <property type="match status" value="1"/>
</dbReference>
<dbReference type="RefSeq" id="WP_196287997.1">
    <property type="nucleotide sequence ID" value="NZ_JADQDP010000004.1"/>
</dbReference>
<organism evidence="2 3">
    <name type="scientific">Hymenobacter properus</name>
    <dbReference type="NCBI Taxonomy" id="2791026"/>
    <lineage>
        <taxon>Bacteria</taxon>
        <taxon>Pseudomonadati</taxon>
        <taxon>Bacteroidota</taxon>
        <taxon>Cytophagia</taxon>
        <taxon>Cytophagales</taxon>
        <taxon>Hymenobacteraceae</taxon>
        <taxon>Hymenobacter</taxon>
    </lineage>
</organism>
<comment type="caution">
    <text evidence="2">The sequence shown here is derived from an EMBL/GenBank/DDBJ whole genome shotgun (WGS) entry which is preliminary data.</text>
</comment>
<keyword evidence="3" id="KW-1185">Reference proteome</keyword>
<dbReference type="EMBL" id="JADQDP010000004">
    <property type="protein sequence ID" value="MBF9143652.1"/>
    <property type="molecule type" value="Genomic_DNA"/>
</dbReference>
<feature type="domain" description="Glyoxalase/fosfomycin resistance/dioxygenase" evidence="1">
    <location>
        <begin position="6"/>
        <end position="133"/>
    </location>
</feature>
<evidence type="ECO:0000259" key="1">
    <source>
        <dbReference type="Pfam" id="PF00903"/>
    </source>
</evidence>
<dbReference type="InterPro" id="IPR004360">
    <property type="entry name" value="Glyas_Fos-R_dOase_dom"/>
</dbReference>
<sequence>MALLSPHIAFPNGTCREALSFYQSCLGGELKLMRVGDSAMCDQMPADAQDKIMHGTLTTGQFVLMACDALDPRSPYAPGNNIAMCLNCSSDEEINTLYAALSEGGTVVDPLNDMFWGGKFGTLIDRFGTEWMLNFDKAASVAQLTFERAENL</sequence>
<accession>A0A931FK64</accession>
<protein>
    <submittedName>
        <fullName evidence="2">VOC family protein</fullName>
    </submittedName>
</protein>
<dbReference type="InterPro" id="IPR029068">
    <property type="entry name" value="Glyas_Bleomycin-R_OHBP_Dase"/>
</dbReference>
<dbReference type="Pfam" id="PF00903">
    <property type="entry name" value="Glyoxalase"/>
    <property type="match status" value="1"/>
</dbReference>
<evidence type="ECO:0000313" key="3">
    <source>
        <dbReference type="Proteomes" id="UP000645610"/>
    </source>
</evidence>
<name>A0A931FK64_9BACT</name>